<keyword evidence="1" id="KW-0472">Membrane</keyword>
<gene>
    <name evidence="2" type="ORF">DOQ08_01623</name>
</gene>
<reference evidence="2 3" key="1">
    <citation type="submission" date="2018-08" db="EMBL/GenBank/DDBJ databases">
        <title>Whole Genome Sequence of the Moderate Halophilic Marine Bacterium Marinobacter litoralis Sw-45.</title>
        <authorList>
            <person name="Musa H."/>
        </authorList>
    </citation>
    <scope>NUCLEOTIDE SEQUENCE [LARGE SCALE GENOMIC DNA]</scope>
    <source>
        <strain evidence="2 3">Sw-45</strain>
    </source>
</reference>
<keyword evidence="1" id="KW-0812">Transmembrane</keyword>
<evidence type="ECO:0000313" key="2">
    <source>
        <dbReference type="EMBL" id="RMJ04303.1"/>
    </source>
</evidence>
<protein>
    <submittedName>
        <fullName evidence="2">Uncharacterized protein</fullName>
    </submittedName>
</protein>
<keyword evidence="3" id="KW-1185">Reference proteome</keyword>
<keyword evidence="1" id="KW-1133">Transmembrane helix</keyword>
<sequence length="75" mass="8104">MMEQYEKWLAVANNSILASIGGLLLTVLVAYPLANAFSLGVQILAHIGTLFFAVGVKVSYVARLTFLSKLGRPVH</sequence>
<comment type="caution">
    <text evidence="2">The sequence shown here is derived from an EMBL/GenBank/DDBJ whole genome shotgun (WGS) entry which is preliminary data.</text>
</comment>
<dbReference type="AlphaFoldDB" id="A0A3M2RG54"/>
<proteinExistence type="predicted"/>
<dbReference type="EMBL" id="QMDL01000002">
    <property type="protein sequence ID" value="RMJ04303.1"/>
    <property type="molecule type" value="Genomic_DNA"/>
</dbReference>
<evidence type="ECO:0000313" key="3">
    <source>
        <dbReference type="Proteomes" id="UP000265903"/>
    </source>
</evidence>
<name>A0A3M2RG54_9GAMM</name>
<feature type="transmembrane region" description="Helical" evidence="1">
    <location>
        <begin position="43"/>
        <end position="62"/>
    </location>
</feature>
<feature type="transmembrane region" description="Helical" evidence="1">
    <location>
        <begin position="12"/>
        <end position="31"/>
    </location>
</feature>
<dbReference type="Proteomes" id="UP000265903">
    <property type="component" value="Unassembled WGS sequence"/>
</dbReference>
<accession>A0A3M2RG54</accession>
<organism evidence="2 3">
    <name type="scientific">Marinobacter litoralis</name>
    <dbReference type="NCBI Taxonomy" id="187981"/>
    <lineage>
        <taxon>Bacteria</taxon>
        <taxon>Pseudomonadati</taxon>
        <taxon>Pseudomonadota</taxon>
        <taxon>Gammaproteobacteria</taxon>
        <taxon>Pseudomonadales</taxon>
        <taxon>Marinobacteraceae</taxon>
        <taxon>Marinobacter</taxon>
    </lineage>
</organism>
<evidence type="ECO:0000256" key="1">
    <source>
        <dbReference type="SAM" id="Phobius"/>
    </source>
</evidence>